<evidence type="ECO:0000313" key="5">
    <source>
        <dbReference type="Proteomes" id="UP000005426"/>
    </source>
</evidence>
<dbReference type="GO" id="GO:0016491">
    <property type="term" value="F:oxidoreductase activity"/>
    <property type="evidence" value="ECO:0007669"/>
    <property type="project" value="UniProtKB-KW"/>
</dbReference>
<dbReference type="PRINTS" id="PR00080">
    <property type="entry name" value="SDRFAMILY"/>
</dbReference>
<dbReference type="PANTHER" id="PTHR24321:SF12">
    <property type="entry name" value="SHORT-CHAIN DEHYDROGENASE_REDUCTASE FAMILY, PUTATIVE (AFU_ORTHOLOGUE AFUA_5G14340)-RELATED"/>
    <property type="match status" value="1"/>
</dbReference>
<dbReference type="FunFam" id="3.40.50.720:FF:000084">
    <property type="entry name" value="Short-chain dehydrogenase reductase"/>
    <property type="match status" value="1"/>
</dbReference>
<keyword evidence="3" id="KW-0560">Oxidoreductase</keyword>
<proteinExistence type="inferred from homology"/>
<sequence length="277" mass="29476">MASLLQGSAFVTGAASGLGEHTAYAFARHGISKLAIADINLDGLNRVAAGIQKEWPGVEVLVLQMDVRKAEEVKAALSQIVAQFGRLDIAVNNAGVAGRSAQIHELDEADWERVLGVNLHGVHRCQKEELGILTTCAIILLMMPNYRDLGPRRGRGTIINVSSMYGIIGPLSPIHVTAYTTAKHAVMGMTKADAASYAGSNIRINAICPGYIKTPMVNDGQGAENQAHPLHHHAQKTPLRRLGLPEEIADSIVFLASPMSSYVNGFGLVADGGYSCC</sequence>
<dbReference type="STRING" id="452589.G9PAP6"/>
<keyword evidence="5" id="KW-1185">Reference proteome</keyword>
<evidence type="ECO:0000313" key="4">
    <source>
        <dbReference type="EMBL" id="EHK40078.1"/>
    </source>
</evidence>
<dbReference type="Pfam" id="PF13561">
    <property type="entry name" value="adh_short_C2"/>
    <property type="match status" value="1"/>
</dbReference>
<reference evidence="4 5" key="1">
    <citation type="journal article" date="2011" name="Genome Biol.">
        <title>Comparative genome sequence analysis underscores mycoparasitism as the ancestral life style of Trichoderma.</title>
        <authorList>
            <person name="Kubicek C.P."/>
            <person name="Herrera-Estrella A."/>
            <person name="Seidl-Seiboth V."/>
            <person name="Martinez D.A."/>
            <person name="Druzhinina I.S."/>
            <person name="Thon M."/>
            <person name="Zeilinger S."/>
            <person name="Casas-Flores S."/>
            <person name="Horwitz B.A."/>
            <person name="Mukherjee P.K."/>
            <person name="Mukherjee M."/>
            <person name="Kredics L."/>
            <person name="Alcaraz L.D."/>
            <person name="Aerts A."/>
            <person name="Antal Z."/>
            <person name="Atanasova L."/>
            <person name="Cervantes-Badillo M.G."/>
            <person name="Challacombe J."/>
            <person name="Chertkov O."/>
            <person name="McCluskey K."/>
            <person name="Coulpier F."/>
            <person name="Deshpande N."/>
            <person name="von Doehren H."/>
            <person name="Ebbole D.J."/>
            <person name="Esquivel-Naranjo E.U."/>
            <person name="Fekete E."/>
            <person name="Flipphi M."/>
            <person name="Glaser F."/>
            <person name="Gomez-Rodriguez E.Y."/>
            <person name="Gruber S."/>
            <person name="Han C."/>
            <person name="Henrissat B."/>
            <person name="Hermosa R."/>
            <person name="Hernandez-Onate M."/>
            <person name="Karaffa L."/>
            <person name="Kosti I."/>
            <person name="Le Crom S."/>
            <person name="Lindquist E."/>
            <person name="Lucas S."/>
            <person name="Luebeck M."/>
            <person name="Luebeck P.S."/>
            <person name="Margeot A."/>
            <person name="Metz B."/>
            <person name="Misra M."/>
            <person name="Nevalainen H."/>
            <person name="Omann M."/>
            <person name="Packer N."/>
            <person name="Perrone G."/>
            <person name="Uresti-Rivera E.E."/>
            <person name="Salamov A."/>
            <person name="Schmoll M."/>
            <person name="Seiboth B."/>
            <person name="Shapiro H."/>
            <person name="Sukno S."/>
            <person name="Tamayo-Ramos J.A."/>
            <person name="Tisch D."/>
            <person name="Wiest A."/>
            <person name="Wilkinson H.H."/>
            <person name="Zhang M."/>
            <person name="Coutinho P.M."/>
            <person name="Kenerley C.M."/>
            <person name="Monte E."/>
            <person name="Baker S.E."/>
            <person name="Grigoriev I.V."/>
        </authorList>
    </citation>
    <scope>NUCLEOTIDE SEQUENCE [LARGE SCALE GENOMIC DNA]</scope>
    <source>
        <strain evidence="5">ATCC 20476 / IMI 206040</strain>
    </source>
</reference>
<dbReference type="PRINTS" id="PR00081">
    <property type="entry name" value="GDHRDH"/>
</dbReference>
<evidence type="ECO:0000256" key="1">
    <source>
        <dbReference type="ARBA" id="ARBA00006484"/>
    </source>
</evidence>
<dbReference type="OrthoDB" id="5840532at2759"/>
<dbReference type="AlphaFoldDB" id="G9PAP6"/>
<dbReference type="Proteomes" id="UP000005426">
    <property type="component" value="Unassembled WGS sequence"/>
</dbReference>
<organism evidence="4 5">
    <name type="scientific">Hypocrea atroviridis (strain ATCC 20476 / IMI 206040)</name>
    <name type="common">Trichoderma atroviride</name>
    <dbReference type="NCBI Taxonomy" id="452589"/>
    <lineage>
        <taxon>Eukaryota</taxon>
        <taxon>Fungi</taxon>
        <taxon>Dikarya</taxon>
        <taxon>Ascomycota</taxon>
        <taxon>Pezizomycotina</taxon>
        <taxon>Sordariomycetes</taxon>
        <taxon>Hypocreomycetidae</taxon>
        <taxon>Hypocreales</taxon>
        <taxon>Hypocreaceae</taxon>
        <taxon>Trichoderma</taxon>
    </lineage>
</organism>
<comment type="similarity">
    <text evidence="1">Belongs to the short-chain dehydrogenases/reductases (SDR) family.</text>
</comment>
<evidence type="ECO:0000256" key="2">
    <source>
        <dbReference type="ARBA" id="ARBA00022857"/>
    </source>
</evidence>
<protein>
    <submittedName>
        <fullName evidence="4">Uncharacterized protein</fullName>
    </submittedName>
</protein>
<dbReference type="HOGENOM" id="CLU_010194_1_0_1"/>
<comment type="caution">
    <text evidence="4">The sequence shown here is derived from an EMBL/GenBank/DDBJ whole genome shotgun (WGS) entry which is preliminary data.</text>
</comment>
<dbReference type="SUPFAM" id="SSF51735">
    <property type="entry name" value="NAD(P)-binding Rossmann-fold domains"/>
    <property type="match status" value="1"/>
</dbReference>
<dbReference type="EMBL" id="ABDG02000028">
    <property type="protein sequence ID" value="EHK40078.1"/>
    <property type="molecule type" value="Genomic_DNA"/>
</dbReference>
<dbReference type="OMA" id="PMKHRER"/>
<name>G9PAP6_HYPAI</name>
<accession>G9PAP6</accession>
<dbReference type="PANTHER" id="PTHR24321">
    <property type="entry name" value="DEHYDROGENASES, SHORT CHAIN"/>
    <property type="match status" value="1"/>
</dbReference>
<keyword evidence="2" id="KW-0521">NADP</keyword>
<dbReference type="InterPro" id="IPR002347">
    <property type="entry name" value="SDR_fam"/>
</dbReference>
<gene>
    <name evidence="4" type="ORF">TRIATDRAFT_80449</name>
</gene>
<dbReference type="Gene3D" id="3.40.50.720">
    <property type="entry name" value="NAD(P)-binding Rossmann-like Domain"/>
    <property type="match status" value="1"/>
</dbReference>
<dbReference type="CDD" id="cd05233">
    <property type="entry name" value="SDR_c"/>
    <property type="match status" value="1"/>
</dbReference>
<dbReference type="InterPro" id="IPR036291">
    <property type="entry name" value="NAD(P)-bd_dom_sf"/>
</dbReference>
<evidence type="ECO:0000256" key="3">
    <source>
        <dbReference type="ARBA" id="ARBA00023002"/>
    </source>
</evidence>
<dbReference type="eggNOG" id="KOG1200">
    <property type="taxonomic scope" value="Eukaryota"/>
</dbReference>